<evidence type="ECO:0000313" key="2">
    <source>
        <dbReference type="Proteomes" id="UP000887159"/>
    </source>
</evidence>
<sequence length="147" mass="17536">MRQDRICGNNIRHGKKYNRKRREVNFKVNDLVLVQTHFVSAAGRRVVGKFMTKFERQYRELEVRNNNLIIWKREEGSNLIFTMCGCTIQDNPTQLVLIVMMSHYMTERSLVMGRVGHTRENPEVLGDPRVMRVRVVDQRREMSDWRI</sequence>
<comment type="caution">
    <text evidence="1">The sequence shown here is derived from an EMBL/GenBank/DDBJ whole genome shotgun (WGS) entry which is preliminary data.</text>
</comment>
<evidence type="ECO:0000313" key="1">
    <source>
        <dbReference type="EMBL" id="GFY22646.1"/>
    </source>
</evidence>
<keyword evidence="2" id="KW-1185">Reference proteome</keyword>
<reference evidence="1" key="1">
    <citation type="submission" date="2020-08" db="EMBL/GenBank/DDBJ databases">
        <title>Multicomponent nature underlies the extraordinary mechanical properties of spider dragline silk.</title>
        <authorList>
            <person name="Kono N."/>
            <person name="Nakamura H."/>
            <person name="Mori M."/>
            <person name="Yoshida Y."/>
            <person name="Ohtoshi R."/>
            <person name="Malay A.D."/>
            <person name="Moran D.A.P."/>
            <person name="Tomita M."/>
            <person name="Numata K."/>
            <person name="Arakawa K."/>
        </authorList>
    </citation>
    <scope>NUCLEOTIDE SEQUENCE</scope>
</reference>
<dbReference type="Proteomes" id="UP000887159">
    <property type="component" value="Unassembled WGS sequence"/>
</dbReference>
<dbReference type="EMBL" id="BMAU01021361">
    <property type="protein sequence ID" value="GFY22646.1"/>
    <property type="molecule type" value="Genomic_DNA"/>
</dbReference>
<protein>
    <submittedName>
        <fullName evidence="1">Uncharacterized protein</fullName>
    </submittedName>
</protein>
<gene>
    <name evidence="1" type="primary">NCL1_51933</name>
    <name evidence="1" type="ORF">TNCV_2179071</name>
</gene>
<proteinExistence type="predicted"/>
<accession>A0A8X6VUF3</accession>
<organism evidence="1 2">
    <name type="scientific">Trichonephila clavipes</name>
    <name type="common">Golden silk orbweaver</name>
    <name type="synonym">Nephila clavipes</name>
    <dbReference type="NCBI Taxonomy" id="2585209"/>
    <lineage>
        <taxon>Eukaryota</taxon>
        <taxon>Metazoa</taxon>
        <taxon>Ecdysozoa</taxon>
        <taxon>Arthropoda</taxon>
        <taxon>Chelicerata</taxon>
        <taxon>Arachnida</taxon>
        <taxon>Araneae</taxon>
        <taxon>Araneomorphae</taxon>
        <taxon>Entelegynae</taxon>
        <taxon>Araneoidea</taxon>
        <taxon>Nephilidae</taxon>
        <taxon>Trichonephila</taxon>
    </lineage>
</organism>
<name>A0A8X6VUF3_TRICX</name>
<dbReference type="AlphaFoldDB" id="A0A8X6VUF3"/>